<evidence type="ECO:0000256" key="2">
    <source>
        <dbReference type="ARBA" id="ARBA00004604"/>
    </source>
</evidence>
<keyword evidence="12 14" id="KW-0413">Isomerase</keyword>
<evidence type="ECO:0000256" key="13">
    <source>
        <dbReference type="ARBA" id="ARBA00023242"/>
    </source>
</evidence>
<comment type="function">
    <text evidence="14">DNA-dependent ATPase and 5'-3' DNA helicase required for the maintenance of both mitochondrial and nuclear genome stability.</text>
</comment>
<dbReference type="GO" id="GO:0043139">
    <property type="term" value="F:5'-3' DNA helicase activity"/>
    <property type="evidence" value="ECO:0007669"/>
    <property type="project" value="UniProtKB-UniRule"/>
</dbReference>
<dbReference type="Gene3D" id="3.40.50.300">
    <property type="entry name" value="P-loop containing nucleotide triphosphate hydrolases"/>
    <property type="match status" value="2"/>
</dbReference>
<keyword evidence="9 14" id="KW-0496">Mitochondrion</keyword>
<keyword evidence="18" id="KW-1185">Reference proteome</keyword>
<dbReference type="HAMAP" id="MF_03176">
    <property type="entry name" value="PIF1"/>
    <property type="match status" value="1"/>
</dbReference>
<evidence type="ECO:0000313" key="18">
    <source>
        <dbReference type="Proteomes" id="UP000298327"/>
    </source>
</evidence>
<sequence length="639" mass="70054">MSGLASLKRDFSTNAPIKSERDTESQAPAPSKRSKLSASVLKAIELGVATRNSGDGSSMPTTTASTSMLSQKRTFAPGQVAAAPPAKRRQLPDSWKDTGSSTSSQYSSSSYNYTSSSYSYSSSALTATTTWKKAESKPLVIPAAGKSTKAANKKPAAIFLSREQQAILQLVSEGTNVFYTGSAGTGKSVLLREIIKAMQKKYAKSPDAIAITASTGIAACNIGGVTVHSFAGIGLGIESAEDLANKIRKNKKASSRWLRTKVLIVDEVSMIDGDLFDKLARIGSILRRNIEPFGGIQVIVTGDFFQLPPVQKGNQQVKFAFEAEMWKKSVKRTIKLTKVFRQKDQEFVDMLNEMRYGTLSQKSITKFRSLSRDIIYEDGLGPTELFPRRNDVDSSNGVRMSRLRGQNKTYYATDGGTASEEQRKKLLDNFMAPESLYLAVDAQVMLIKNLDETLVNGSMGIIKRFADPASYKTEFEEAILLQEGKPSSSGKKAPTKQQSQQLWPVVEFKVPGGSREVMVLPENWKIELPNGEIQASRTQVESLLMHSVRLVTLTPVLQLPLILAWAMSIHKSQGQTLDRVKVDLAKVFEKGQAYVALSRATSLDGLQVLNFSPDKVFVHDKVRQWSASLETLDFPDGND</sequence>
<dbReference type="GO" id="GO:0005524">
    <property type="term" value="F:ATP binding"/>
    <property type="evidence" value="ECO:0007669"/>
    <property type="project" value="UniProtKB-UniRule"/>
</dbReference>
<feature type="compositionally biased region" description="Low complexity" evidence="15">
    <location>
        <begin position="100"/>
        <end position="112"/>
    </location>
</feature>
<feature type="DNA-binding region" evidence="14">
    <location>
        <begin position="592"/>
        <end position="611"/>
    </location>
</feature>
<evidence type="ECO:0000256" key="11">
    <source>
        <dbReference type="ARBA" id="ARBA00023204"/>
    </source>
</evidence>
<dbReference type="Pfam" id="PF05970">
    <property type="entry name" value="PIF1"/>
    <property type="match status" value="1"/>
</dbReference>
<accession>A0A4Y9YC71</accession>
<dbReference type="InterPro" id="IPR049163">
    <property type="entry name" value="Pif1-like_2B_dom"/>
</dbReference>
<evidence type="ECO:0000256" key="8">
    <source>
        <dbReference type="ARBA" id="ARBA00023125"/>
    </source>
</evidence>
<dbReference type="EC" id="5.6.2.3" evidence="14"/>
<evidence type="ECO:0000256" key="3">
    <source>
        <dbReference type="ARBA" id="ARBA00022741"/>
    </source>
</evidence>
<dbReference type="InterPro" id="IPR027417">
    <property type="entry name" value="P-loop_NTPase"/>
</dbReference>
<reference evidence="17 18" key="1">
    <citation type="submission" date="2019-02" db="EMBL/GenBank/DDBJ databases">
        <title>Genome sequencing of the rare red list fungi Dentipellis fragilis.</title>
        <authorList>
            <person name="Buettner E."/>
            <person name="Kellner H."/>
        </authorList>
    </citation>
    <scope>NUCLEOTIDE SEQUENCE [LARGE SCALE GENOMIC DNA]</scope>
    <source>
        <strain evidence="17 18">DSM 105465</strain>
    </source>
</reference>
<dbReference type="GO" id="GO:0006281">
    <property type="term" value="P:DNA repair"/>
    <property type="evidence" value="ECO:0007669"/>
    <property type="project" value="UniProtKB-UniRule"/>
</dbReference>
<proteinExistence type="inferred from homology"/>
<name>A0A4Y9YC71_9AGAM</name>
<evidence type="ECO:0000256" key="9">
    <source>
        <dbReference type="ARBA" id="ARBA00023128"/>
    </source>
</evidence>
<evidence type="ECO:0000256" key="5">
    <source>
        <dbReference type="ARBA" id="ARBA00022801"/>
    </source>
</evidence>
<keyword evidence="13 14" id="KW-0539">Nucleus</keyword>
<dbReference type="GO" id="GO:0006310">
    <property type="term" value="P:DNA recombination"/>
    <property type="evidence" value="ECO:0007669"/>
    <property type="project" value="UniProtKB-UniRule"/>
</dbReference>
<feature type="compositionally biased region" description="Low complexity" evidence="15">
    <location>
        <begin position="57"/>
        <end position="70"/>
    </location>
</feature>
<dbReference type="PANTHER" id="PTHR47642">
    <property type="entry name" value="ATP-DEPENDENT DNA HELICASE"/>
    <property type="match status" value="1"/>
</dbReference>
<comment type="similarity">
    <text evidence="14">Belongs to the helicase family. PIF1 subfamily.</text>
</comment>
<keyword evidence="5 14" id="KW-0378">Hydrolase</keyword>
<keyword evidence="8 14" id="KW-0238">DNA-binding</keyword>
<dbReference type="CDD" id="cd18809">
    <property type="entry name" value="SF1_C_RecD"/>
    <property type="match status" value="1"/>
</dbReference>
<dbReference type="InterPro" id="IPR010285">
    <property type="entry name" value="DNA_helicase_pif1-like_DEAD"/>
</dbReference>
<keyword evidence="4 14" id="KW-0227">DNA damage</keyword>
<feature type="domain" description="AAA+ ATPase" evidence="16">
    <location>
        <begin position="173"/>
        <end position="380"/>
    </location>
</feature>
<comment type="subunit">
    <text evidence="14">Monomer.</text>
</comment>
<dbReference type="AlphaFoldDB" id="A0A4Y9YC71"/>
<evidence type="ECO:0000256" key="4">
    <source>
        <dbReference type="ARBA" id="ARBA00022763"/>
    </source>
</evidence>
<evidence type="ECO:0000256" key="1">
    <source>
        <dbReference type="ARBA" id="ARBA00001946"/>
    </source>
</evidence>
<keyword evidence="3 14" id="KW-0547">Nucleotide-binding</keyword>
<evidence type="ECO:0000256" key="6">
    <source>
        <dbReference type="ARBA" id="ARBA00022806"/>
    </source>
</evidence>
<evidence type="ECO:0000256" key="7">
    <source>
        <dbReference type="ARBA" id="ARBA00022840"/>
    </source>
</evidence>
<dbReference type="InterPro" id="IPR048293">
    <property type="entry name" value="PIF1_RRM3_pfh1"/>
</dbReference>
<organism evidence="17 18">
    <name type="scientific">Dentipellis fragilis</name>
    <dbReference type="NCBI Taxonomy" id="205917"/>
    <lineage>
        <taxon>Eukaryota</taxon>
        <taxon>Fungi</taxon>
        <taxon>Dikarya</taxon>
        <taxon>Basidiomycota</taxon>
        <taxon>Agaricomycotina</taxon>
        <taxon>Agaricomycetes</taxon>
        <taxon>Russulales</taxon>
        <taxon>Hericiaceae</taxon>
        <taxon>Dentipellis</taxon>
    </lineage>
</organism>
<comment type="catalytic activity">
    <reaction evidence="14">
        <text>ATP + H2O = ADP + phosphate + H(+)</text>
        <dbReference type="Rhea" id="RHEA:13065"/>
        <dbReference type="ChEBI" id="CHEBI:15377"/>
        <dbReference type="ChEBI" id="CHEBI:15378"/>
        <dbReference type="ChEBI" id="CHEBI:30616"/>
        <dbReference type="ChEBI" id="CHEBI:43474"/>
        <dbReference type="ChEBI" id="CHEBI:456216"/>
        <dbReference type="EC" id="5.6.2.3"/>
    </reaction>
</comment>
<keyword evidence="10 14" id="KW-0233">DNA recombination</keyword>
<dbReference type="GO" id="GO:0005739">
    <property type="term" value="C:mitochondrion"/>
    <property type="evidence" value="ECO:0007669"/>
    <property type="project" value="UniProtKB-SubCell"/>
</dbReference>
<evidence type="ECO:0000259" key="16">
    <source>
        <dbReference type="SMART" id="SM00382"/>
    </source>
</evidence>
<dbReference type="GO" id="GO:0000723">
    <property type="term" value="P:telomere maintenance"/>
    <property type="evidence" value="ECO:0007669"/>
    <property type="project" value="InterPro"/>
</dbReference>
<comment type="subcellular location">
    <subcellularLocation>
        <location evidence="2">Nucleus</location>
        <location evidence="2">Nucleolus</location>
    </subcellularLocation>
    <subcellularLocation>
        <location evidence="14">Nucleus</location>
    </subcellularLocation>
    <subcellularLocation>
        <location evidence="14">Mitochondrion</location>
    </subcellularLocation>
</comment>
<keyword evidence="7 14" id="KW-0067">ATP-binding</keyword>
<dbReference type="EMBL" id="SEOQ01000599">
    <property type="protein sequence ID" value="TFY59772.1"/>
    <property type="molecule type" value="Genomic_DNA"/>
</dbReference>
<dbReference type="PANTHER" id="PTHR47642:SF5">
    <property type="entry name" value="ATP-DEPENDENT DNA HELICASE"/>
    <property type="match status" value="1"/>
</dbReference>
<dbReference type="Proteomes" id="UP000298327">
    <property type="component" value="Unassembled WGS sequence"/>
</dbReference>
<evidence type="ECO:0000256" key="10">
    <source>
        <dbReference type="ARBA" id="ARBA00023172"/>
    </source>
</evidence>
<gene>
    <name evidence="14" type="primary">PIF1</name>
    <name evidence="17" type="ORF">EVG20_g7664</name>
</gene>
<feature type="region of interest" description="Disordered" evidence="15">
    <location>
        <begin position="1"/>
        <end position="112"/>
    </location>
</feature>
<dbReference type="OrthoDB" id="432234at2759"/>
<dbReference type="GO" id="GO:0016887">
    <property type="term" value="F:ATP hydrolysis activity"/>
    <property type="evidence" value="ECO:0007669"/>
    <property type="project" value="RHEA"/>
</dbReference>
<dbReference type="Pfam" id="PF21530">
    <property type="entry name" value="Pif1_2B_dom"/>
    <property type="match status" value="1"/>
</dbReference>
<dbReference type="GO" id="GO:0003697">
    <property type="term" value="F:single-stranded DNA binding"/>
    <property type="evidence" value="ECO:0007669"/>
    <property type="project" value="UniProtKB-ARBA"/>
</dbReference>
<dbReference type="InterPro" id="IPR003593">
    <property type="entry name" value="AAA+_ATPase"/>
</dbReference>
<dbReference type="GO" id="GO:0005730">
    <property type="term" value="C:nucleolus"/>
    <property type="evidence" value="ECO:0007669"/>
    <property type="project" value="UniProtKB-SubCell"/>
</dbReference>
<evidence type="ECO:0000256" key="14">
    <source>
        <dbReference type="HAMAP-Rule" id="MF_03176"/>
    </source>
</evidence>
<evidence type="ECO:0000256" key="12">
    <source>
        <dbReference type="ARBA" id="ARBA00023235"/>
    </source>
</evidence>
<keyword evidence="11 14" id="KW-0234">DNA repair</keyword>
<comment type="caution">
    <text evidence="17">The sequence shown here is derived from an EMBL/GenBank/DDBJ whole genome shotgun (WGS) entry which is preliminary data.</text>
</comment>
<evidence type="ECO:0000313" key="17">
    <source>
        <dbReference type="EMBL" id="TFY59772.1"/>
    </source>
</evidence>
<protein>
    <recommendedName>
        <fullName evidence="14">ATP-dependent DNA helicase PIF1</fullName>
        <ecNumber evidence="14">5.6.2.3</ecNumber>
    </recommendedName>
    <alternativeName>
        <fullName evidence="14">DNA 5'-3' helicase PIF1</fullName>
    </alternativeName>
    <alternativeName>
        <fullName evidence="14">DNA repair and recombination helicase PIF1</fullName>
    </alternativeName>
</protein>
<dbReference type="CDD" id="cd18037">
    <property type="entry name" value="DEXSc_Pif1_like"/>
    <property type="match status" value="1"/>
</dbReference>
<evidence type="ECO:0000256" key="15">
    <source>
        <dbReference type="SAM" id="MobiDB-lite"/>
    </source>
</evidence>
<dbReference type="SMART" id="SM00382">
    <property type="entry name" value="AAA"/>
    <property type="match status" value="1"/>
</dbReference>
<feature type="binding site" evidence="14">
    <location>
        <begin position="181"/>
        <end position="188"/>
    </location>
    <ligand>
        <name>ATP</name>
        <dbReference type="ChEBI" id="CHEBI:30616"/>
    </ligand>
</feature>
<dbReference type="SUPFAM" id="SSF52540">
    <property type="entry name" value="P-loop containing nucleoside triphosphate hydrolases"/>
    <property type="match status" value="2"/>
</dbReference>
<keyword evidence="6 14" id="KW-0347">Helicase</keyword>
<dbReference type="InterPro" id="IPR051055">
    <property type="entry name" value="PIF1_helicase"/>
</dbReference>
<dbReference type="STRING" id="205917.A0A4Y9YC71"/>
<comment type="cofactor">
    <cofactor evidence="1 14">
        <name>Mg(2+)</name>
        <dbReference type="ChEBI" id="CHEBI:18420"/>
    </cofactor>
</comment>
<dbReference type="FunFam" id="3.40.50.300:FF:001226">
    <property type="entry name" value="ATP-dependent DNA helicase PIF1"/>
    <property type="match status" value="1"/>
</dbReference>